<sequence length="90" mass="10158">MANLWSGQPPRSTGLLRLCLGLVGILLMKKLVKIDADAHSMLKKLSFRTDRQMGEIVSELVRGAYNEMVEEFKTGKDERTFPRQEGESGF</sequence>
<accession>A0A2V1GU34</accession>
<dbReference type="Proteomes" id="UP000244906">
    <property type="component" value="Unassembled WGS sequence"/>
</dbReference>
<name>A0A2V1GU34_9GAMM</name>
<dbReference type="EMBL" id="QDDL01000003">
    <property type="protein sequence ID" value="PVZ69596.1"/>
    <property type="molecule type" value="Genomic_DNA"/>
</dbReference>
<proteinExistence type="predicted"/>
<evidence type="ECO:0000313" key="2">
    <source>
        <dbReference type="Proteomes" id="UP000244906"/>
    </source>
</evidence>
<comment type="caution">
    <text evidence="1">The sequence shown here is derived from an EMBL/GenBank/DDBJ whole genome shotgun (WGS) entry which is preliminary data.</text>
</comment>
<protein>
    <submittedName>
        <fullName evidence="1">Uncharacterized protein</fullName>
    </submittedName>
</protein>
<reference evidence="1 2" key="1">
    <citation type="submission" date="2018-04" db="EMBL/GenBank/DDBJ databases">
        <title>Thalassorhabdus spongiae gen. nov., sp. nov., isolated from a marine sponge in South-West Iceland.</title>
        <authorList>
            <person name="Knobloch S."/>
            <person name="Daussin A."/>
            <person name="Johannsson R."/>
            <person name="Marteinsson V.T."/>
        </authorList>
    </citation>
    <scope>NUCLEOTIDE SEQUENCE [LARGE SCALE GENOMIC DNA]</scope>
    <source>
        <strain evidence="1 2">Hp12</strain>
    </source>
</reference>
<dbReference type="AlphaFoldDB" id="A0A2V1GU34"/>
<organism evidence="1 2">
    <name type="scientific">Pelagibaculum spongiae</name>
    <dbReference type="NCBI Taxonomy" id="2080658"/>
    <lineage>
        <taxon>Bacteria</taxon>
        <taxon>Pseudomonadati</taxon>
        <taxon>Pseudomonadota</taxon>
        <taxon>Gammaproteobacteria</taxon>
        <taxon>Oceanospirillales</taxon>
        <taxon>Pelagibaculum</taxon>
    </lineage>
</organism>
<evidence type="ECO:0000313" key="1">
    <source>
        <dbReference type="EMBL" id="PVZ69596.1"/>
    </source>
</evidence>
<keyword evidence="2" id="KW-1185">Reference proteome</keyword>
<gene>
    <name evidence="1" type="ORF">DC094_09795</name>
</gene>